<protein>
    <submittedName>
        <fullName evidence="1">Uncharacterized protein</fullName>
    </submittedName>
</protein>
<geneLocation type="plasmid" evidence="1 2">
    <name>pOC167</name>
</geneLocation>
<dbReference type="AlphaFoldDB" id="F8C1E2"/>
<dbReference type="HOGENOM" id="CLU_2881442_0_0_5"/>
<keyword evidence="2" id="KW-1185">Reference proteome</keyword>
<evidence type="ECO:0000313" key="1">
    <source>
        <dbReference type="EMBL" id="AEI08257.1"/>
    </source>
</evidence>
<organism evidence="1 2">
    <name type="scientific">Afipia carboxidovorans (strain ATCC 49405 / DSM 1227 / KCTC 32145 / OM5)</name>
    <name type="common">Oligotropha carboxidovorans</name>
    <dbReference type="NCBI Taxonomy" id="504832"/>
    <lineage>
        <taxon>Bacteria</taxon>
        <taxon>Pseudomonadati</taxon>
        <taxon>Pseudomonadota</taxon>
        <taxon>Alphaproteobacteria</taxon>
        <taxon>Hyphomicrobiales</taxon>
        <taxon>Nitrobacteraceae</taxon>
        <taxon>Afipia</taxon>
    </lineage>
</organism>
<gene>
    <name evidence="1" type="ordered locus">OCA5_pOC16700590</name>
</gene>
<accession>F8C1E2</accession>
<name>F8C1E2_AFIC5</name>
<reference evidence="1 2" key="1">
    <citation type="journal article" date="2011" name="J. Bacteriol.">
        <title>Complete genome sequences of the chemolithoautotrophic Oligotropha carboxidovorans strains OM4 and OM5.</title>
        <authorList>
            <person name="Volland S."/>
            <person name="Rachinger M."/>
            <person name="Strittmatter A."/>
            <person name="Daniel R."/>
            <person name="Gottschalk G."/>
            <person name="Meyer O."/>
        </authorList>
    </citation>
    <scope>NUCLEOTIDE SEQUENCE [LARGE SCALE GENOMIC DNA]</scope>
    <source>
        <strain evidence="2">ATCC 49405 / DSM 1227 / KCTC 32145 / OM5</strain>
        <plasmid evidence="1">pOC167</plasmid>
    </source>
</reference>
<keyword evidence="1" id="KW-0614">Plasmid</keyword>
<sequence>MALRDRDWCLFLGKDTDEHHRTGRFCNYRMVYFIRPGVPCGLVAFCWLHRSTYRLSDDGNGRL</sequence>
<proteinExistence type="predicted"/>
<evidence type="ECO:0000313" key="2">
    <source>
        <dbReference type="Proteomes" id="UP000007730"/>
    </source>
</evidence>
<dbReference type="EMBL" id="CP002828">
    <property type="protein sequence ID" value="AEI08257.1"/>
    <property type="molecule type" value="Genomic_DNA"/>
</dbReference>
<dbReference type="KEGG" id="ocg:OCA5_pOC16700590"/>
<dbReference type="Proteomes" id="UP000007730">
    <property type="component" value="Plasmid pOC167"/>
</dbReference>